<evidence type="ECO:0000313" key="3">
    <source>
        <dbReference type="EMBL" id="CDK24570.1"/>
    </source>
</evidence>
<dbReference type="PANTHER" id="PTHR11538">
    <property type="entry name" value="PHENYLALANYL-TRNA SYNTHETASE"/>
    <property type="match status" value="1"/>
</dbReference>
<sequence>MAKRFKQKNTRAGGKGLQSALARHTASTAKAKAVKTAEEHSKTVAEKINSKSKQHHKPQNFDYIPFSPEDKVMLIGEGDFSFALSVVTKGYVKPENLMATSYDSLESVKAKYPTEGEANVLKLEELGVKVFHEIDAQNLIQSFKLVKNFAKNKNKNRELLGGIDQFDLILFNFPHSGRGIKDMQRNIKYHQELLVNFFRSCGDFFKLLDSNRAMLAQRCTTSFGEDSIGGYAIGLKKNQRIPNKIGVTLFNGEPYDSWNTKRLARETINYKVHRSGAFLWRLFPGYNHRRTNSMKETTKPAAEREARIYVFEQYVEPENKKQKDSDDDE</sequence>
<gene>
    <name evidence="3" type="ORF">KUCA_T00000536001</name>
</gene>
<reference evidence="3" key="1">
    <citation type="submission" date="2013-12" db="EMBL/GenBank/DDBJ databases">
        <authorList>
            <person name="Genoscope - CEA"/>
        </authorList>
    </citation>
    <scope>NUCLEOTIDE SEQUENCE</scope>
    <source>
        <strain evidence="3">CBS 1993</strain>
    </source>
</reference>
<accession>W6MRX0</accession>
<protein>
    <recommendedName>
        <fullName evidence="2">25S rRNA (uridine-N(3))-methyltransferase BMT5-like domain-containing protein</fullName>
    </recommendedName>
</protein>
<dbReference type="STRING" id="1382522.W6MRX0"/>
<dbReference type="InterPro" id="IPR019446">
    <property type="entry name" value="BMT5-like"/>
</dbReference>
<keyword evidence="4" id="KW-1185">Reference proteome</keyword>
<dbReference type="Pfam" id="PF10354">
    <property type="entry name" value="BMT5-like"/>
    <property type="match status" value="1"/>
</dbReference>
<dbReference type="GO" id="GO:0005737">
    <property type="term" value="C:cytoplasm"/>
    <property type="evidence" value="ECO:0007669"/>
    <property type="project" value="TreeGrafter"/>
</dbReference>
<dbReference type="EMBL" id="HG793125">
    <property type="protein sequence ID" value="CDK24570.1"/>
    <property type="molecule type" value="Genomic_DNA"/>
</dbReference>
<evidence type="ECO:0000313" key="4">
    <source>
        <dbReference type="Proteomes" id="UP000019384"/>
    </source>
</evidence>
<dbReference type="GO" id="GO:0005730">
    <property type="term" value="C:nucleolus"/>
    <property type="evidence" value="ECO:0007669"/>
    <property type="project" value="EnsemblFungi"/>
</dbReference>
<dbReference type="GeneID" id="34517975"/>
<dbReference type="GO" id="GO:0070475">
    <property type="term" value="P:rRNA base methylation"/>
    <property type="evidence" value="ECO:0007669"/>
    <property type="project" value="EnsemblFungi"/>
</dbReference>
<dbReference type="OrthoDB" id="273345at2759"/>
<reference evidence="3" key="2">
    <citation type="submission" date="2014-02" db="EMBL/GenBank/DDBJ databases">
        <title>Complete DNA sequence of /Kuraishia capsulata/ illustrates novel genomic features among budding yeasts (/Saccharomycotina/).</title>
        <authorList>
            <person name="Morales L."/>
            <person name="Noel B."/>
            <person name="Porcel B."/>
            <person name="Marcet-Houben M."/>
            <person name="Hullo M-F."/>
            <person name="Sacerdot C."/>
            <person name="Tekaia F."/>
            <person name="Leh-Louis V."/>
            <person name="Despons L."/>
            <person name="Khanna V."/>
            <person name="Aury J-M."/>
            <person name="Barbe V."/>
            <person name="Couloux A."/>
            <person name="Labadie K."/>
            <person name="Pelletier E."/>
            <person name="Souciet J-L."/>
            <person name="Boekhout T."/>
            <person name="Gabaldon T."/>
            <person name="Wincker P."/>
            <person name="Dujon B."/>
        </authorList>
    </citation>
    <scope>NUCLEOTIDE SEQUENCE</scope>
    <source>
        <strain evidence="3">CBS 1993</strain>
    </source>
</reference>
<dbReference type="PANTHER" id="PTHR11538:SF26">
    <property type="entry name" value="FERREDOXIN-FOLD ANTICODON-BINDING DOMAIN-CONTAINING PROTEIN 1"/>
    <property type="match status" value="1"/>
</dbReference>
<dbReference type="RefSeq" id="XP_022456587.1">
    <property type="nucleotide sequence ID" value="XM_022605083.1"/>
</dbReference>
<name>W6MRX0_9ASCO</name>
<feature type="domain" description="25S rRNA (uridine-N(3))-methyltransferase BMT5-like" evidence="2">
    <location>
        <begin position="73"/>
        <end position="290"/>
    </location>
</feature>
<evidence type="ECO:0000256" key="1">
    <source>
        <dbReference type="SAM" id="MobiDB-lite"/>
    </source>
</evidence>
<dbReference type="GO" id="GO:0070042">
    <property type="term" value="F:rRNA (uridine-N3-)-methyltransferase activity"/>
    <property type="evidence" value="ECO:0007669"/>
    <property type="project" value="EnsemblFungi"/>
</dbReference>
<proteinExistence type="predicted"/>
<dbReference type="Proteomes" id="UP000019384">
    <property type="component" value="Unassembled WGS sequence"/>
</dbReference>
<evidence type="ECO:0000259" key="2">
    <source>
        <dbReference type="Pfam" id="PF10354"/>
    </source>
</evidence>
<organism evidence="3 4">
    <name type="scientific">Kuraishia capsulata CBS 1993</name>
    <dbReference type="NCBI Taxonomy" id="1382522"/>
    <lineage>
        <taxon>Eukaryota</taxon>
        <taxon>Fungi</taxon>
        <taxon>Dikarya</taxon>
        <taxon>Ascomycota</taxon>
        <taxon>Saccharomycotina</taxon>
        <taxon>Pichiomycetes</taxon>
        <taxon>Pichiales</taxon>
        <taxon>Pichiaceae</taxon>
        <taxon>Kuraishia</taxon>
    </lineage>
</organism>
<dbReference type="HOGENOM" id="CLU_035438_1_0_1"/>
<dbReference type="AlphaFoldDB" id="W6MRX0"/>
<feature type="region of interest" description="Disordered" evidence="1">
    <location>
        <begin position="1"/>
        <end position="41"/>
    </location>
</feature>